<organism evidence="12 13">
    <name type="scientific">Ramalina farinacea</name>
    <dbReference type="NCBI Taxonomy" id="258253"/>
    <lineage>
        <taxon>Eukaryota</taxon>
        <taxon>Fungi</taxon>
        <taxon>Dikarya</taxon>
        <taxon>Ascomycota</taxon>
        <taxon>Pezizomycotina</taxon>
        <taxon>Lecanoromycetes</taxon>
        <taxon>OSLEUM clade</taxon>
        <taxon>Lecanoromycetidae</taxon>
        <taxon>Lecanorales</taxon>
        <taxon>Lecanorineae</taxon>
        <taxon>Ramalinaceae</taxon>
        <taxon>Ramalina</taxon>
    </lineage>
</organism>
<proteinExistence type="inferred from homology"/>
<evidence type="ECO:0000256" key="9">
    <source>
        <dbReference type="ARBA" id="ARBA00023316"/>
    </source>
</evidence>
<gene>
    <name evidence="12" type="primary">SUN4</name>
    <name evidence="12" type="ORF">OHK93_007754</name>
</gene>
<keyword evidence="3" id="KW-0134">Cell wall</keyword>
<keyword evidence="8" id="KW-0326">Glycosidase</keyword>
<evidence type="ECO:0000313" key="13">
    <source>
        <dbReference type="Proteomes" id="UP001161017"/>
    </source>
</evidence>
<evidence type="ECO:0000256" key="6">
    <source>
        <dbReference type="ARBA" id="ARBA00022801"/>
    </source>
</evidence>
<evidence type="ECO:0000256" key="7">
    <source>
        <dbReference type="ARBA" id="ARBA00023277"/>
    </source>
</evidence>
<sequence length="414" mass="43263">MNGQQMTEGAVCKGLEDGSLKFANEDEYSLECSKSNKPIVQTPALAPAQVPTPGHSSTFASKLPSQIIASKVTSSASSHVLPQSTTATHHQASQTQPISSMASPMSSTLTSLQPASQSSASNVGGNGQGLGVDREFEDNTVDCSTFPSDFGPIPITWAGLGGWTGIQYVTIEGNSVTHIDTAVPGGKGCTPGAMCSYACPAGYQKSQWPSAQGTTGQSVGGLQCNQNGKLSLTNPGLSRTLCIRGTGAVTVQNKLSTNAAICRTDYPGTENEVVPLNTQPDSTNPLTCPDAGKYFQHDGSPTTAQYYINNQGIAVQQACMWGSDGTDMGNWAPSYLGVGQDVYGKTWLAISTTKENNPTGYKPLNYSVEITGDTSGKCKLQDGKYCAGDDYSDCNDQGCTVELMSGQASYVLSD</sequence>
<evidence type="ECO:0000256" key="3">
    <source>
        <dbReference type="ARBA" id="ARBA00022512"/>
    </source>
</evidence>
<comment type="subcellular location">
    <subcellularLocation>
        <location evidence="1">Secreted</location>
        <location evidence="1">Cell wall</location>
    </subcellularLocation>
</comment>
<feature type="compositionally biased region" description="Low complexity" evidence="11">
    <location>
        <begin position="83"/>
        <end position="96"/>
    </location>
</feature>
<dbReference type="InterPro" id="IPR051526">
    <property type="entry name" value="Beta-Glucosidase_SUN"/>
</dbReference>
<feature type="region of interest" description="Disordered" evidence="11">
    <location>
        <begin position="79"/>
        <end position="134"/>
    </location>
</feature>
<keyword evidence="6" id="KW-0378">Hydrolase</keyword>
<evidence type="ECO:0000256" key="1">
    <source>
        <dbReference type="ARBA" id="ARBA00004191"/>
    </source>
</evidence>
<evidence type="ECO:0000256" key="2">
    <source>
        <dbReference type="ARBA" id="ARBA00010579"/>
    </source>
</evidence>
<keyword evidence="10" id="KW-0624">Polysaccharide degradation</keyword>
<evidence type="ECO:0000256" key="11">
    <source>
        <dbReference type="SAM" id="MobiDB-lite"/>
    </source>
</evidence>
<reference evidence="12" key="1">
    <citation type="journal article" date="2023" name="Genome Biol. Evol.">
        <title>First Whole Genome Sequence and Flow Cytometry Genome Size Data for the Lichen-Forming Fungus Ramalina farinacea (Ascomycota).</title>
        <authorList>
            <person name="Llewellyn T."/>
            <person name="Mian S."/>
            <person name="Hill R."/>
            <person name="Leitch I.J."/>
            <person name="Gaya E."/>
        </authorList>
    </citation>
    <scope>NUCLEOTIDE SEQUENCE</scope>
    <source>
        <strain evidence="12">LIQ254RAFAR</strain>
    </source>
</reference>
<evidence type="ECO:0000256" key="8">
    <source>
        <dbReference type="ARBA" id="ARBA00023295"/>
    </source>
</evidence>
<dbReference type="Pfam" id="PF03856">
    <property type="entry name" value="SUN"/>
    <property type="match status" value="1"/>
</dbReference>
<dbReference type="AlphaFoldDB" id="A0AA43QN92"/>
<keyword evidence="13" id="KW-1185">Reference proteome</keyword>
<dbReference type="GO" id="GO:0000272">
    <property type="term" value="P:polysaccharide catabolic process"/>
    <property type="evidence" value="ECO:0007669"/>
    <property type="project" value="UniProtKB-KW"/>
</dbReference>
<dbReference type="GO" id="GO:0016798">
    <property type="term" value="F:hydrolase activity, acting on glycosyl bonds"/>
    <property type="evidence" value="ECO:0007669"/>
    <property type="project" value="UniProtKB-KW"/>
</dbReference>
<evidence type="ECO:0000256" key="4">
    <source>
        <dbReference type="ARBA" id="ARBA00022525"/>
    </source>
</evidence>
<dbReference type="PANTHER" id="PTHR31316:SF0">
    <property type="entry name" value="SECRETED BETA-GLUCOSIDASE SIM1-RELATED"/>
    <property type="match status" value="1"/>
</dbReference>
<comment type="caution">
    <text evidence="12">The sequence shown here is derived from an EMBL/GenBank/DDBJ whole genome shotgun (WGS) entry which is preliminary data.</text>
</comment>
<comment type="similarity">
    <text evidence="2">Belongs to the SUN family.</text>
</comment>
<keyword evidence="4" id="KW-0964">Secreted</keyword>
<dbReference type="GO" id="GO:0031505">
    <property type="term" value="P:fungal-type cell wall organization"/>
    <property type="evidence" value="ECO:0007669"/>
    <property type="project" value="TreeGrafter"/>
</dbReference>
<accession>A0AA43QN92</accession>
<dbReference type="Proteomes" id="UP001161017">
    <property type="component" value="Unassembled WGS sequence"/>
</dbReference>
<protein>
    <submittedName>
        <fullName evidence="12">Sperm-associated antigen 4 protein</fullName>
    </submittedName>
</protein>
<evidence type="ECO:0000256" key="5">
    <source>
        <dbReference type="ARBA" id="ARBA00022729"/>
    </source>
</evidence>
<keyword evidence="7" id="KW-0119">Carbohydrate metabolism</keyword>
<name>A0AA43QN92_9LECA</name>
<dbReference type="InterPro" id="IPR005556">
    <property type="entry name" value="SUN"/>
</dbReference>
<keyword evidence="9" id="KW-0961">Cell wall biogenesis/degradation</keyword>
<evidence type="ECO:0000313" key="12">
    <source>
        <dbReference type="EMBL" id="MDI1488479.1"/>
    </source>
</evidence>
<dbReference type="PANTHER" id="PTHR31316">
    <property type="entry name" value="BETA-GLUCOSIDASE-LIKE PROTEIN NCA3, MITOCHONDRIAL-RELATED"/>
    <property type="match status" value="1"/>
</dbReference>
<dbReference type="EMBL" id="JAPUFD010000007">
    <property type="protein sequence ID" value="MDI1488479.1"/>
    <property type="molecule type" value="Genomic_DNA"/>
</dbReference>
<evidence type="ECO:0000256" key="10">
    <source>
        <dbReference type="ARBA" id="ARBA00023326"/>
    </source>
</evidence>
<feature type="compositionally biased region" description="Polar residues" evidence="11">
    <location>
        <begin position="97"/>
        <end position="123"/>
    </location>
</feature>
<keyword evidence="5" id="KW-0732">Signal</keyword>
<dbReference type="GO" id="GO:0009277">
    <property type="term" value="C:fungal-type cell wall"/>
    <property type="evidence" value="ECO:0007669"/>
    <property type="project" value="TreeGrafter"/>
</dbReference>
<dbReference type="GO" id="GO:0009986">
    <property type="term" value="C:cell surface"/>
    <property type="evidence" value="ECO:0007669"/>
    <property type="project" value="TreeGrafter"/>
</dbReference>